<feature type="region of interest" description="Disordered" evidence="1">
    <location>
        <begin position="1167"/>
        <end position="1186"/>
    </location>
</feature>
<feature type="compositionally biased region" description="Low complexity" evidence="1">
    <location>
        <begin position="576"/>
        <end position="588"/>
    </location>
</feature>
<reference evidence="2 3" key="1">
    <citation type="journal article" date="2011" name="Nature">
        <title>A high-resolution map of human evolutionary constraint using 29 mammals.</title>
        <authorList>
            <person name="Lindblad-Toh K."/>
            <person name="Garber M."/>
            <person name="Zuk O."/>
            <person name="Lin M.F."/>
            <person name="Parker B.J."/>
            <person name="Washietl S."/>
            <person name="Kheradpour P."/>
            <person name="Ernst J."/>
            <person name="Jordan G."/>
            <person name="Mauceli E."/>
            <person name="Ward L.D."/>
            <person name="Lowe C.B."/>
            <person name="Holloway A.K."/>
            <person name="Clamp M."/>
            <person name="Gnerre S."/>
            <person name="Alfoldi J."/>
            <person name="Beal K."/>
            <person name="Chang J."/>
            <person name="Clawson H."/>
            <person name="Cuff J."/>
            <person name="Di Palma F."/>
            <person name="Fitzgerald S."/>
            <person name="Flicek P."/>
            <person name="Guttman M."/>
            <person name="Hubisz M.J."/>
            <person name="Jaffe D.B."/>
            <person name="Jungreis I."/>
            <person name="Kent W.J."/>
            <person name="Kostka D."/>
            <person name="Lara M."/>
            <person name="Martins A.L."/>
            <person name="Massingham T."/>
            <person name="Moltke I."/>
            <person name="Raney B.J."/>
            <person name="Rasmussen M.D."/>
            <person name="Robinson J."/>
            <person name="Stark A."/>
            <person name="Vilella A.J."/>
            <person name="Wen J."/>
            <person name="Xie X."/>
            <person name="Zody M.C."/>
            <person name="Baldwin J."/>
            <person name="Bloom T."/>
            <person name="Chin C.W."/>
            <person name="Heiman D."/>
            <person name="Nicol R."/>
            <person name="Nusbaum C."/>
            <person name="Young S."/>
            <person name="Wilkinson J."/>
            <person name="Worley K.C."/>
            <person name="Kovar C.L."/>
            <person name="Muzny D.M."/>
            <person name="Gibbs R.A."/>
            <person name="Cree A."/>
            <person name="Dihn H.H."/>
            <person name="Fowler G."/>
            <person name="Jhangiani S."/>
            <person name="Joshi V."/>
            <person name="Lee S."/>
            <person name="Lewis L.R."/>
            <person name="Nazareth L.V."/>
            <person name="Okwuonu G."/>
            <person name="Santibanez J."/>
            <person name="Warren W.C."/>
            <person name="Mardis E.R."/>
            <person name="Weinstock G.M."/>
            <person name="Wilson R.K."/>
            <person name="Delehaunty K."/>
            <person name="Dooling D."/>
            <person name="Fronik C."/>
            <person name="Fulton L."/>
            <person name="Fulton B."/>
            <person name="Graves T."/>
            <person name="Minx P."/>
            <person name="Sodergren E."/>
            <person name="Birney E."/>
            <person name="Margulies E.H."/>
            <person name="Herrero J."/>
            <person name="Green E.D."/>
            <person name="Haussler D."/>
            <person name="Siepel A."/>
            <person name="Goldman N."/>
            <person name="Pollard K.S."/>
            <person name="Pedersen J.S."/>
            <person name="Lander E.S."/>
            <person name="Kellis M."/>
        </authorList>
    </citation>
    <scope>NUCLEOTIDE SEQUENCE [LARGE SCALE GENOMIC DNA]</scope>
    <source>
        <strain evidence="3">Thorbecke</strain>
    </source>
</reference>
<dbReference type="InterPro" id="IPR031473">
    <property type="entry name" value="DUF4684"/>
</dbReference>
<feature type="region of interest" description="Disordered" evidence="1">
    <location>
        <begin position="1207"/>
        <end position="1268"/>
    </location>
</feature>
<dbReference type="Proteomes" id="UP000001811">
    <property type="component" value="Unplaced"/>
</dbReference>
<dbReference type="eggNOG" id="ENOG502S8BN">
    <property type="taxonomic scope" value="Eukaryota"/>
</dbReference>
<feature type="compositionally biased region" description="Basic and acidic residues" evidence="1">
    <location>
        <begin position="1257"/>
        <end position="1268"/>
    </location>
</feature>
<protein>
    <submittedName>
        <fullName evidence="2">Uncharacterized protein</fullName>
    </submittedName>
</protein>
<proteinExistence type="predicted"/>
<sequence length="1590" mass="174765">MVWTKDATAPHSLESRPEAGHKENVPPRPAVPLRPEPRRGPRSPGGGLRSGHGWCRPWCQAERQGPAAAASPGTMMGQEPSPVQSNLASARSCLGLALKDTPDPAASASSRQQSNVWARAAWPPAKARDLTVLAQQSNLGLSSTGSPAPLSCSGPHALTWARPPPRRPPARPSPGPRRSQLQATDTLWPGFRPLAGRPRPGPRSWCGLGSWTSGLLGKPLTLEDLAVPAPRQARAPPHAAIPQLLAPVQHPEHQATCLLCPAFHEPPGWELPGHSRPSRPTVACRSHRESENVPDPRAYSKPVWPESALQGLSGVLDSQREVPPTPHLGPGESSRGPPGDPRPPPLRSLAFSGAAGGVGALREQAGGEKARTASCRSGLPDEALVAVRSTTQREAPPTVTPESQAACRQLLSRCFRAWRRAAAAVALGRQQLLQKGLRALRWAVRLREARLEAAGRQHRKALLTRSFREWRTLTPQRPHPGGVRTSGHTQAASALPPLGAGQRRGPSLGRNPGSPREETEAWPIELRPGQRPGDKDGRAQVPQALWRLAVFLLWSHQKQQAIRGEAAQSPRGTGRPPETADAAGGAPAGPQHHRAWLCRCFGAWRRFVQRGAQYRDHLADRRAGTLRTCLGQWVRMKQLRALDGAKLTLLCLCRQKTGNTAFCIAITGASAAQGLGERAQARGLLQGPGPASLQEACRRLALQRALLLWKTRLSQRQQADSFLQGAQQRAMRRILGRWRRRPWGPGTPPGGSTKTSCALKPAASIPGGAALPACGSPCCSLAKASRAPALLEAQVSFRRAAERRQERRCLLLWQVRAQQSRAAAGWSRRGLQRRVLLSWSQWAAAQGAWRELATRQAWDRSCRAVLGLWRQRLAQWREAERRAGQRAWGLARDALRRWHSCWQRQQILHTQYERWARIHLQNLRRAVFQGWRQAAARRRRVQSHFLASCEVARDTRALRAQRGALQDSLRRRTLGAAFATWREAQAAAARGQEQRVAQVSRACQGGLGQWVWTNRQLWGAQTQQALGAWREALGQHQEAQQQAEGRAGARAHVALHWTPWVHEARLAPTSPAPAAQTLSAWVPEALAQSATHSHIQRAATTRFLQAGLGGLLQTHWAQWRTALFRARLERRARAQEAERRLWPGSFPLLLDTPDPWMQTLSSWTPAAGPTVLPGPTHQHSHGGRTPPGKMAWVQICPAFQLWLPWPGDGSSAPGLSPTGPGGPWSPETRALQGEDGNNGRDPRRLRSLDEQAQVRGLKGERTRSADRGQHIQRWRSEALLSQFQASRKARCLAAAWQRWVDVQGAEQLGRTLLRQWHLAWAWRTWRHRVLRLRVARRLRQQEDSGVLSRALEKWHQHLAAGPKGRSPQQPKGPEQVDQEVVVVDVLDDHAGRGLLLIQLAPLLNPQSEGLILHTRVCTHRDGCQGQPPVRAPRPPAAAQQGTSSRQTRPRNMKLTGSTTVGWMISRPGKMPQGRFRVPLSRQLATVTECDRPGAGLLLSRLPQPLGKPRIPAKTMRPSGSGPSATLLPPLPHSCFPREGSQMPLPTLPRPWDVLLPTGQLSVLKDSNHIRPLPGPSPGLPGWASLLWIPQ</sequence>
<dbReference type="PANTHER" id="PTHR38493:SF1">
    <property type="entry name" value="SFI1 SPINDLE BODY DOMAIN-CONTAINING PROTEIN"/>
    <property type="match status" value="1"/>
</dbReference>
<feature type="region of interest" description="Disordered" evidence="1">
    <location>
        <begin position="1"/>
        <end position="88"/>
    </location>
</feature>
<evidence type="ECO:0000256" key="1">
    <source>
        <dbReference type="SAM" id="MobiDB-lite"/>
    </source>
</evidence>
<keyword evidence="3" id="KW-1185">Reference proteome</keyword>
<reference evidence="2" key="2">
    <citation type="submission" date="2025-08" db="UniProtKB">
        <authorList>
            <consortium name="Ensembl"/>
        </authorList>
    </citation>
    <scope>IDENTIFICATION</scope>
    <source>
        <strain evidence="2">Thorbecke</strain>
    </source>
</reference>
<dbReference type="PANTHER" id="PTHR38493">
    <property type="entry name" value="CHROMOSOME 1 OPEN READING FRAME 167"/>
    <property type="match status" value="1"/>
</dbReference>
<organism evidence="2 3">
    <name type="scientific">Oryctolagus cuniculus</name>
    <name type="common">Rabbit</name>
    <dbReference type="NCBI Taxonomy" id="9986"/>
    <lineage>
        <taxon>Eukaryota</taxon>
        <taxon>Metazoa</taxon>
        <taxon>Chordata</taxon>
        <taxon>Craniata</taxon>
        <taxon>Vertebrata</taxon>
        <taxon>Euteleostomi</taxon>
        <taxon>Mammalia</taxon>
        <taxon>Eutheria</taxon>
        <taxon>Euarchontoglires</taxon>
        <taxon>Glires</taxon>
        <taxon>Lagomorpha</taxon>
        <taxon>Leporidae</taxon>
        <taxon>Oryctolagus</taxon>
    </lineage>
</organism>
<feature type="compositionally biased region" description="Low complexity" evidence="1">
    <location>
        <begin position="328"/>
        <end position="337"/>
    </location>
</feature>
<dbReference type="Ensembl" id="ENSOCUT00000007284.3">
    <property type="protein sequence ID" value="ENSOCUP00000006297.3"/>
    <property type="gene ID" value="ENSOCUG00000007278.3"/>
</dbReference>
<feature type="region of interest" description="Disordered" evidence="1">
    <location>
        <begin position="269"/>
        <end position="303"/>
    </location>
</feature>
<feature type="region of interest" description="Disordered" evidence="1">
    <location>
        <begin position="1423"/>
        <end position="1453"/>
    </location>
</feature>
<dbReference type="Pfam" id="PF15736">
    <property type="entry name" value="DUF4684"/>
    <property type="match status" value="1"/>
</dbReference>
<feature type="region of interest" description="Disordered" evidence="1">
    <location>
        <begin position="139"/>
        <end position="193"/>
    </location>
</feature>
<evidence type="ECO:0000313" key="3">
    <source>
        <dbReference type="Proteomes" id="UP000001811"/>
    </source>
</evidence>
<dbReference type="InParanoid" id="G1SSR1"/>
<feature type="compositionally biased region" description="Basic and acidic residues" evidence="1">
    <location>
        <begin position="13"/>
        <end position="25"/>
    </location>
</feature>
<dbReference type="HOGENOM" id="CLU_266541_0_0_1"/>
<reference evidence="2" key="3">
    <citation type="submission" date="2025-09" db="UniProtKB">
        <authorList>
            <consortium name="Ensembl"/>
        </authorList>
    </citation>
    <scope>IDENTIFICATION</scope>
    <source>
        <strain evidence="2">Thorbecke</strain>
    </source>
</reference>
<accession>G1SSR1</accession>
<feature type="region of interest" description="Disordered" evidence="1">
    <location>
        <begin position="469"/>
        <end position="538"/>
    </location>
</feature>
<feature type="region of interest" description="Disordered" evidence="1">
    <location>
        <begin position="562"/>
        <end position="588"/>
    </location>
</feature>
<name>G1SSR1_RABIT</name>
<dbReference type="Bgee" id="ENSOCUG00000007278">
    <property type="expression patterns" value="Expressed in blood and 16 other cell types or tissues"/>
</dbReference>
<feature type="region of interest" description="Disordered" evidence="1">
    <location>
        <begin position="317"/>
        <end position="352"/>
    </location>
</feature>
<evidence type="ECO:0000313" key="2">
    <source>
        <dbReference type="Ensembl" id="ENSOCUP00000006297.3"/>
    </source>
</evidence>
<dbReference type="GeneTree" id="ENSGT00390000000617"/>
<feature type="compositionally biased region" description="Basic and acidic residues" evidence="1">
    <location>
        <begin position="1237"/>
        <end position="1249"/>
    </location>
</feature>